<dbReference type="Pfam" id="PF18759">
    <property type="entry name" value="Plavaka"/>
    <property type="match status" value="1"/>
</dbReference>
<keyword evidence="2" id="KW-0812">Transmembrane</keyword>
<evidence type="ECO:0000313" key="3">
    <source>
        <dbReference type="EMBL" id="CCX09450.1"/>
    </source>
</evidence>
<evidence type="ECO:0000256" key="2">
    <source>
        <dbReference type="SAM" id="Phobius"/>
    </source>
</evidence>
<gene>
    <name evidence="3" type="ORF">PCON_09043</name>
</gene>
<keyword evidence="2" id="KW-0472">Membrane</keyword>
<dbReference type="EMBL" id="HF935465">
    <property type="protein sequence ID" value="CCX09450.1"/>
    <property type="molecule type" value="Genomic_DNA"/>
</dbReference>
<keyword evidence="2" id="KW-1133">Transmembrane helix</keyword>
<dbReference type="OrthoDB" id="3799695at2759"/>
<dbReference type="InterPro" id="IPR041078">
    <property type="entry name" value="Plavaka"/>
</dbReference>
<evidence type="ECO:0000313" key="4">
    <source>
        <dbReference type="Proteomes" id="UP000018144"/>
    </source>
</evidence>
<dbReference type="Proteomes" id="UP000018144">
    <property type="component" value="Unassembled WGS sequence"/>
</dbReference>
<sequence length="128" mass="14720">MILGGKRLLGSPDSSSDGRGTASRPKSETLRLYHRDPVKCVKFLLRQRSYKEDMVYAAVREFNDKGECMYSEIHSGNWWWRKQAELPLGSTIIPLLGVHTLSGFLHIFFYVCFFVSYSTGNKSLFLYL</sequence>
<feature type="region of interest" description="Disordered" evidence="1">
    <location>
        <begin position="1"/>
        <end position="28"/>
    </location>
</feature>
<accession>U4LE40</accession>
<keyword evidence="4" id="KW-1185">Reference proteome</keyword>
<evidence type="ECO:0000256" key="1">
    <source>
        <dbReference type="SAM" id="MobiDB-lite"/>
    </source>
</evidence>
<proteinExistence type="predicted"/>
<feature type="transmembrane region" description="Helical" evidence="2">
    <location>
        <begin position="91"/>
        <end position="117"/>
    </location>
</feature>
<organism evidence="3 4">
    <name type="scientific">Pyronema omphalodes (strain CBS 100304)</name>
    <name type="common">Pyronema confluens</name>
    <dbReference type="NCBI Taxonomy" id="1076935"/>
    <lineage>
        <taxon>Eukaryota</taxon>
        <taxon>Fungi</taxon>
        <taxon>Dikarya</taxon>
        <taxon>Ascomycota</taxon>
        <taxon>Pezizomycotina</taxon>
        <taxon>Pezizomycetes</taxon>
        <taxon>Pezizales</taxon>
        <taxon>Pyronemataceae</taxon>
        <taxon>Pyronema</taxon>
    </lineage>
</organism>
<name>U4LE40_PYROM</name>
<dbReference type="AlphaFoldDB" id="U4LE40"/>
<reference evidence="3 4" key="1">
    <citation type="journal article" date="2013" name="PLoS Genet.">
        <title>The genome and development-dependent transcriptomes of Pyronema confluens: a window into fungal evolution.</title>
        <authorList>
            <person name="Traeger S."/>
            <person name="Altegoer F."/>
            <person name="Freitag M."/>
            <person name="Gabaldon T."/>
            <person name="Kempken F."/>
            <person name="Kumar A."/>
            <person name="Marcet-Houben M."/>
            <person name="Poggeler S."/>
            <person name="Stajich J.E."/>
            <person name="Nowrousian M."/>
        </authorList>
    </citation>
    <scope>NUCLEOTIDE SEQUENCE [LARGE SCALE GENOMIC DNA]</scope>
    <source>
        <strain evidence="4">CBS 100304</strain>
        <tissue evidence="3">Vegetative mycelium</tissue>
    </source>
</reference>
<protein>
    <submittedName>
        <fullName evidence="3">Uncharacterized protein</fullName>
    </submittedName>
</protein>